<protein>
    <submittedName>
        <fullName evidence="1">Uncharacterized protein</fullName>
    </submittedName>
</protein>
<keyword evidence="2" id="KW-1185">Reference proteome</keyword>
<name>A0A9N9WHT1_9NEOP</name>
<evidence type="ECO:0000313" key="2">
    <source>
        <dbReference type="Proteomes" id="UP001153714"/>
    </source>
</evidence>
<dbReference type="Proteomes" id="UP001153714">
    <property type="component" value="Chromosome 5"/>
</dbReference>
<accession>A0A9N9WHT1</accession>
<reference evidence="1" key="1">
    <citation type="submission" date="2021-12" db="EMBL/GenBank/DDBJ databases">
        <authorList>
            <person name="King R."/>
        </authorList>
    </citation>
    <scope>NUCLEOTIDE SEQUENCE</scope>
</reference>
<organism evidence="1 2">
    <name type="scientific">Diatraea saccharalis</name>
    <name type="common">sugarcane borer</name>
    <dbReference type="NCBI Taxonomy" id="40085"/>
    <lineage>
        <taxon>Eukaryota</taxon>
        <taxon>Metazoa</taxon>
        <taxon>Ecdysozoa</taxon>
        <taxon>Arthropoda</taxon>
        <taxon>Hexapoda</taxon>
        <taxon>Insecta</taxon>
        <taxon>Pterygota</taxon>
        <taxon>Neoptera</taxon>
        <taxon>Endopterygota</taxon>
        <taxon>Lepidoptera</taxon>
        <taxon>Glossata</taxon>
        <taxon>Ditrysia</taxon>
        <taxon>Pyraloidea</taxon>
        <taxon>Crambidae</taxon>
        <taxon>Crambinae</taxon>
        <taxon>Diatraea</taxon>
    </lineage>
</organism>
<dbReference type="EMBL" id="OU893336">
    <property type="protein sequence ID" value="CAG9793332.1"/>
    <property type="molecule type" value="Genomic_DNA"/>
</dbReference>
<dbReference type="AlphaFoldDB" id="A0A9N9WHT1"/>
<sequence length="238" mass="26592">MASNRKSTTVPQLEALLEFMEEHRDLALGLMRSKEARVLAARLWRECAELLNPLGPARTGKEWAKGGDGWNVAVEAVEIHNFDEAHSSSSFDFNFPQELIGDDSIVVIQSDNSPSPPQQPYQQPIEDIDSPSEATERVIRPLQRHRPKCTTLTSTVAAPSRQAQSSQVHSSETALLESTAMVLRCEELRAQTELNNSESFRTLAESFKLIAESIDRFSRLYVLASQGQGQNFERPQDP</sequence>
<proteinExistence type="predicted"/>
<gene>
    <name evidence="1" type="ORF">DIATSA_LOCUS10785</name>
</gene>
<dbReference type="OrthoDB" id="6437871at2759"/>
<evidence type="ECO:0000313" key="1">
    <source>
        <dbReference type="EMBL" id="CAG9793332.1"/>
    </source>
</evidence>
<reference evidence="1" key="2">
    <citation type="submission" date="2022-10" db="EMBL/GenBank/DDBJ databases">
        <authorList>
            <consortium name="ENA_rothamsted_submissions"/>
            <consortium name="culmorum"/>
            <person name="King R."/>
        </authorList>
    </citation>
    <scope>NUCLEOTIDE SEQUENCE</scope>
</reference>